<dbReference type="AlphaFoldDB" id="A0A7W8TV13"/>
<keyword evidence="1" id="KW-0227">DNA damage</keyword>
<keyword evidence="2" id="KW-0234">DNA repair</keyword>
<feature type="coiled-coil region" evidence="4">
    <location>
        <begin position="194"/>
        <end position="235"/>
    </location>
</feature>
<dbReference type="InterPro" id="IPR027417">
    <property type="entry name" value="P-loop_NTPase"/>
</dbReference>
<keyword evidence="6" id="KW-0067">ATP-binding</keyword>
<dbReference type="PANTHER" id="PTHR32182:SF0">
    <property type="entry name" value="DNA REPLICATION AND REPAIR PROTEIN RECF"/>
    <property type="match status" value="1"/>
</dbReference>
<dbReference type="GO" id="GO:0009432">
    <property type="term" value="P:SOS response"/>
    <property type="evidence" value="ECO:0007669"/>
    <property type="project" value="UniProtKB-KW"/>
</dbReference>
<evidence type="ECO:0000313" key="7">
    <source>
        <dbReference type="Proteomes" id="UP000580797"/>
    </source>
</evidence>
<dbReference type="RefSeq" id="WP_183665741.1">
    <property type="nucleotide sequence ID" value="NZ_BAAARH010000002.1"/>
</dbReference>
<evidence type="ECO:0000256" key="3">
    <source>
        <dbReference type="ARBA" id="ARBA00023236"/>
    </source>
</evidence>
<dbReference type="GO" id="GO:0000731">
    <property type="term" value="P:DNA synthesis involved in DNA repair"/>
    <property type="evidence" value="ECO:0007669"/>
    <property type="project" value="TreeGrafter"/>
</dbReference>
<dbReference type="GO" id="GO:0016887">
    <property type="term" value="F:ATP hydrolysis activity"/>
    <property type="evidence" value="ECO:0007669"/>
    <property type="project" value="InterPro"/>
</dbReference>
<evidence type="ECO:0000256" key="2">
    <source>
        <dbReference type="ARBA" id="ARBA00023204"/>
    </source>
</evidence>
<feature type="domain" description="Rad50/SbcC-type AAA" evidence="5">
    <location>
        <begin position="11"/>
        <end position="297"/>
    </location>
</feature>
<dbReference type="GO" id="GO:0005524">
    <property type="term" value="F:ATP binding"/>
    <property type="evidence" value="ECO:0007669"/>
    <property type="project" value="UniProtKB-KW"/>
</dbReference>
<dbReference type="SUPFAM" id="SSF52540">
    <property type="entry name" value="P-loop containing nucleoside triphosphate hydrolases"/>
    <property type="match status" value="1"/>
</dbReference>
<dbReference type="EMBL" id="JACHDR010000001">
    <property type="protein sequence ID" value="MBB5513437.1"/>
    <property type="molecule type" value="Genomic_DNA"/>
</dbReference>
<keyword evidence="6" id="KW-0547">Nucleotide-binding</keyword>
<dbReference type="GO" id="GO:0006302">
    <property type="term" value="P:double-strand break repair"/>
    <property type="evidence" value="ECO:0007669"/>
    <property type="project" value="InterPro"/>
</dbReference>
<keyword evidence="3" id="KW-0742">SOS response</keyword>
<evidence type="ECO:0000313" key="6">
    <source>
        <dbReference type="EMBL" id="MBB5513437.1"/>
    </source>
</evidence>
<evidence type="ECO:0000256" key="1">
    <source>
        <dbReference type="ARBA" id="ARBA00022763"/>
    </source>
</evidence>
<dbReference type="Pfam" id="PF13476">
    <property type="entry name" value="AAA_23"/>
    <property type="match status" value="1"/>
</dbReference>
<evidence type="ECO:0000256" key="4">
    <source>
        <dbReference type="SAM" id="Coils"/>
    </source>
</evidence>
<accession>A0A7W8TV13</accession>
<evidence type="ECO:0000259" key="5">
    <source>
        <dbReference type="Pfam" id="PF13476"/>
    </source>
</evidence>
<sequence>MSKIIRLESTNYKRLKAVEIKPDPDGNLVIISGKNGQGKSSILDSITAALGGVSSKVTPKPIREGEERAEIVVETEDVTVTRKFTQSGSTITVKSKDGATYGKGQAHLDGLLGRLSLDPLAFTQLSDKDQVATLLDLVELPFDPAKLDADRKCIFDERADIGRQGKSIGEVAVDDSLPVEESSASEIIGQIREAEEHNRNVAAWRKQLSESESEASEVTQQIELLQRKLERLIANGVDAKNWLKKNVEHDTSDLESRLATVEDTNAAIRVNNSAREKLAEKDSLRAKYEALTTEIETIDKTRADGLASAKFPIDGLGFDEGGVTYQGVPFKQASSGEQLRVSLAMAIALNPKLRVIRIADGSLLDSDNLALIESMAKAHDFQVWIEMVSDGDGRGIVIEDGEVIN</sequence>
<dbReference type="InterPro" id="IPR038729">
    <property type="entry name" value="Rad50/SbcC_AAA"/>
</dbReference>
<organism evidence="6 7">
    <name type="scientific">Neomicrococcus aestuarii</name>
    <dbReference type="NCBI Taxonomy" id="556325"/>
    <lineage>
        <taxon>Bacteria</taxon>
        <taxon>Bacillati</taxon>
        <taxon>Actinomycetota</taxon>
        <taxon>Actinomycetes</taxon>
        <taxon>Micrococcales</taxon>
        <taxon>Micrococcaceae</taxon>
        <taxon>Neomicrococcus</taxon>
    </lineage>
</organism>
<gene>
    <name evidence="6" type="ORF">HD598_002124</name>
</gene>
<dbReference type="Gene3D" id="3.40.50.300">
    <property type="entry name" value="P-loop containing nucleotide triphosphate hydrolases"/>
    <property type="match status" value="1"/>
</dbReference>
<keyword evidence="4" id="KW-0175">Coiled coil</keyword>
<dbReference type="PANTHER" id="PTHR32182">
    <property type="entry name" value="DNA REPLICATION AND REPAIR PROTEIN RECF"/>
    <property type="match status" value="1"/>
</dbReference>
<proteinExistence type="predicted"/>
<protein>
    <submittedName>
        <fullName evidence="6">Energy-coupling factor transporter ATP-binding protein EcfA2</fullName>
    </submittedName>
</protein>
<comment type="caution">
    <text evidence="6">The sequence shown here is derived from an EMBL/GenBank/DDBJ whole genome shotgun (WGS) entry which is preliminary data.</text>
</comment>
<name>A0A7W8TV13_9MICC</name>
<reference evidence="6 7" key="1">
    <citation type="submission" date="2020-08" db="EMBL/GenBank/DDBJ databases">
        <title>Sequencing the genomes of 1000 actinobacteria strains.</title>
        <authorList>
            <person name="Klenk H.-P."/>
        </authorList>
    </citation>
    <scope>NUCLEOTIDE SEQUENCE [LARGE SCALE GENOMIC DNA]</scope>
    <source>
        <strain evidence="6 7">DSM 105783</strain>
    </source>
</reference>
<dbReference type="Proteomes" id="UP000580797">
    <property type="component" value="Unassembled WGS sequence"/>
</dbReference>
<feature type="coiled-coil region" evidence="4">
    <location>
        <begin position="274"/>
        <end position="301"/>
    </location>
</feature>